<organism evidence="2 3">
    <name type="scientific">Thioalkalivibrio nitratireducens (strain DSM 14787 / UNIQEM 213 / ALEN2)</name>
    <dbReference type="NCBI Taxonomy" id="1255043"/>
    <lineage>
        <taxon>Bacteria</taxon>
        <taxon>Pseudomonadati</taxon>
        <taxon>Pseudomonadota</taxon>
        <taxon>Gammaproteobacteria</taxon>
        <taxon>Chromatiales</taxon>
        <taxon>Ectothiorhodospiraceae</taxon>
        <taxon>Thioalkalivibrio</taxon>
    </lineage>
</organism>
<evidence type="ECO:0000313" key="3">
    <source>
        <dbReference type="Proteomes" id="UP000010809"/>
    </source>
</evidence>
<dbReference type="KEGG" id="tni:TVNIR_1975"/>
<feature type="transmembrane region" description="Helical" evidence="1">
    <location>
        <begin position="231"/>
        <end position="252"/>
    </location>
</feature>
<accession>L0DZ40</accession>
<keyword evidence="1" id="KW-1133">Transmembrane helix</keyword>
<reference evidence="2" key="1">
    <citation type="submission" date="2015-12" db="EMBL/GenBank/DDBJ databases">
        <authorList>
            <person name="Tikhonova T.V."/>
            <person name="Pavlov A.R."/>
            <person name="Beletsky A.V."/>
            <person name="Mardanov A.V."/>
            <person name="Sorokin D.Y."/>
            <person name="Ravin N.V."/>
            <person name="Popov V.O."/>
        </authorList>
    </citation>
    <scope>NUCLEOTIDE SEQUENCE</scope>
    <source>
        <strain evidence="2">DSM 14787</strain>
    </source>
</reference>
<feature type="transmembrane region" description="Helical" evidence="1">
    <location>
        <begin position="101"/>
        <end position="123"/>
    </location>
</feature>
<dbReference type="Proteomes" id="UP000010809">
    <property type="component" value="Chromosome"/>
</dbReference>
<keyword evidence="3" id="KW-1185">Reference proteome</keyword>
<evidence type="ECO:0000256" key="1">
    <source>
        <dbReference type="SAM" id="Phobius"/>
    </source>
</evidence>
<evidence type="ECO:0000313" key="2">
    <source>
        <dbReference type="EMBL" id="AGA33636.1"/>
    </source>
</evidence>
<dbReference type="PATRIC" id="fig|1255043.3.peg.1998"/>
<gene>
    <name evidence="2" type="ordered locus">TVNIR_1975</name>
</gene>
<keyword evidence="1" id="KW-0472">Membrane</keyword>
<dbReference type="EMBL" id="CP003989">
    <property type="protein sequence ID" value="AGA33636.1"/>
    <property type="molecule type" value="Genomic_DNA"/>
</dbReference>
<sequence>MHDGEPAVEVPEVDPSVERVADPLAGMGPVRAWIVRHDRSLLFASAYVTLTIVLSVFVSYFWLLAVVAVHILLEWLKKGYLGYRPGLHRTAWTVWDTKFDVALVFLAFTLLSYTGVNAGVAGAQSATRAGLLGGRLGAVTGRAGSLFARLGRLLRVGGAFRGLGIKAVDVFFSARVLLFRKADMARAASDEGYLAPGAASGRARTEKERAQDAELLQIPEHLPWQRRLGGAAWFVLIVIAFNVVAVLASPLITDHSYLSLFQSLGAKLHPWPL</sequence>
<dbReference type="OrthoDB" id="5793793at2"/>
<dbReference type="AlphaFoldDB" id="L0DZ40"/>
<keyword evidence="1" id="KW-0812">Transmembrane</keyword>
<protein>
    <submittedName>
        <fullName evidence="2">Uncharacterized protein</fullName>
    </submittedName>
</protein>
<dbReference type="HOGENOM" id="CLU_1019183_0_0_6"/>
<feature type="transmembrane region" description="Helical" evidence="1">
    <location>
        <begin position="41"/>
        <end position="73"/>
    </location>
</feature>
<dbReference type="RefSeq" id="WP_015258763.1">
    <property type="nucleotide sequence ID" value="NC_019902.2"/>
</dbReference>
<proteinExistence type="predicted"/>
<name>L0DZ40_THIND</name>